<evidence type="ECO:0000313" key="2">
    <source>
        <dbReference type="EMBL" id="XDJ69981.1"/>
    </source>
</evidence>
<evidence type="ECO:0000256" key="1">
    <source>
        <dbReference type="SAM" id="Phobius"/>
    </source>
</evidence>
<dbReference type="AlphaFoldDB" id="A0AB39EUP1"/>
<dbReference type="RefSeq" id="WP_368655616.1">
    <property type="nucleotide sequence ID" value="NZ_CP158262.1"/>
</dbReference>
<proteinExistence type="predicted"/>
<protein>
    <recommendedName>
        <fullName evidence="3">DUF1376 domain-containing protein</fullName>
    </recommendedName>
</protein>
<evidence type="ECO:0008006" key="3">
    <source>
        <dbReference type="Google" id="ProtNLM"/>
    </source>
</evidence>
<keyword evidence="1" id="KW-0812">Transmembrane</keyword>
<feature type="transmembrane region" description="Helical" evidence="1">
    <location>
        <begin position="147"/>
        <end position="164"/>
    </location>
</feature>
<gene>
    <name evidence="2" type="ORF">ABRY94_04080</name>
</gene>
<reference evidence="2" key="1">
    <citation type="submission" date="2024-05" db="EMBL/GenBank/DDBJ databases">
        <authorList>
            <person name="Luo Y.-C."/>
            <person name="Nicholds J."/>
            <person name="Mortimer T."/>
            <person name="Maboni G."/>
        </authorList>
    </citation>
    <scope>NUCLEOTIDE SEQUENCE</scope>
    <source>
        <strain evidence="2">144863</strain>
    </source>
</reference>
<organism evidence="2">
    <name type="scientific">Castellaniella ginsengisoli</name>
    <dbReference type="NCBI Taxonomy" id="546114"/>
    <lineage>
        <taxon>Bacteria</taxon>
        <taxon>Pseudomonadati</taxon>
        <taxon>Pseudomonadota</taxon>
        <taxon>Betaproteobacteria</taxon>
        <taxon>Burkholderiales</taxon>
        <taxon>Alcaligenaceae</taxon>
        <taxon>Castellaniella</taxon>
    </lineage>
</organism>
<dbReference type="EMBL" id="CP158262">
    <property type="protein sequence ID" value="XDJ69981.1"/>
    <property type="molecule type" value="Genomic_DNA"/>
</dbReference>
<keyword evidence="1" id="KW-0472">Membrane</keyword>
<sequence length="254" mass="28415">MSRQRTINDQIWRSNRLSGCTVEDRYALFYFLTSPFSNVIGAYEIVIRGAASEMGWDPDSQLMPVMRRLIDAGILDFDPQANYIWIKDWWDHNSAKMAAATTLRKKTFEQIAALPQGWRDAYVNDFIDRLPTEDPLRNTVSTTTDNPISSFVQIIVLALIIFFAQRKTSGLGARLAGGIAFDAVTFRSMAQGIGNVVNPKTTRRDMQSGMMVTAGRTNHMIAGNTMWNPAYRQHVLQNMGKNWGPATGGSVNGK</sequence>
<accession>A0AB39EUP1</accession>
<keyword evidence="1" id="KW-1133">Transmembrane helix</keyword>
<name>A0AB39EUP1_9BURK</name>